<dbReference type="InterPro" id="IPR003961">
    <property type="entry name" value="FN3_dom"/>
</dbReference>
<keyword evidence="3" id="KW-1185">Reference proteome</keyword>
<gene>
    <name evidence="2" type="ORF">ACFPYJ_25175</name>
</gene>
<protein>
    <submittedName>
        <fullName evidence="2">Fibronectin type III domain-containing protein</fullName>
    </submittedName>
</protein>
<name>A0ABW0W7L6_9BACL</name>
<dbReference type="InterPro" id="IPR036116">
    <property type="entry name" value="FN3_sf"/>
</dbReference>
<evidence type="ECO:0000259" key="1">
    <source>
        <dbReference type="PROSITE" id="PS50853"/>
    </source>
</evidence>
<evidence type="ECO:0000313" key="2">
    <source>
        <dbReference type="EMBL" id="MFC5652345.1"/>
    </source>
</evidence>
<dbReference type="Gene3D" id="2.60.120.380">
    <property type="match status" value="1"/>
</dbReference>
<dbReference type="PROSITE" id="PS50853">
    <property type="entry name" value="FN3"/>
    <property type="match status" value="1"/>
</dbReference>
<dbReference type="RefSeq" id="WP_379190990.1">
    <property type="nucleotide sequence ID" value="NZ_JBHSOW010000095.1"/>
</dbReference>
<reference evidence="3" key="1">
    <citation type="journal article" date="2019" name="Int. J. Syst. Evol. Microbiol.">
        <title>The Global Catalogue of Microorganisms (GCM) 10K type strain sequencing project: providing services to taxonomists for standard genome sequencing and annotation.</title>
        <authorList>
            <consortium name="The Broad Institute Genomics Platform"/>
            <consortium name="The Broad Institute Genome Sequencing Center for Infectious Disease"/>
            <person name="Wu L."/>
            <person name="Ma J."/>
        </authorList>
    </citation>
    <scope>NUCLEOTIDE SEQUENCE [LARGE SCALE GENOMIC DNA]</scope>
    <source>
        <strain evidence="3">CGMCC 1.3240</strain>
    </source>
</reference>
<sequence>MTRRWRTVISLFVLVPLFIILTIPMNNVSAVGNEVSTPLNLRPSISNSTAIVLTWDTSISTAGTITGYDVYIGSSLAGTSKADNSFKVTGLTSGTPYTFYVIAIDSAGNRSLPSETITLYTGADAFEQNNDASHAFKLIYGARFSGFISTAADIDYFKFSSSTKVTSIMFLISKAVNYKLEVYDSNMTLIQAQEKIDLSFSNQQTRILTFPTAPGSVYYLKVYTPDGVISPQSFMLYLSPAKTEYVYNNRGQLLQYSSSYTYRRNQTELKYDNNGNLIKKINAWQQFTYLDSDITPTTRPTGNFAYSNLGLDMIKRSVGICLDRSMEIGRIELIDSDASTRVVQSNYSLYQSADNITYTPISNWTFNSSIVNNRIVHTFSFSGLNTRYVKIRTSYSDSLPTFVLNIDKDIKVYLNQ</sequence>
<proteinExistence type="predicted"/>
<dbReference type="CDD" id="cd00063">
    <property type="entry name" value="FN3"/>
    <property type="match status" value="1"/>
</dbReference>
<dbReference type="SUPFAM" id="SSF49265">
    <property type="entry name" value="Fibronectin type III"/>
    <property type="match status" value="1"/>
</dbReference>
<evidence type="ECO:0000313" key="3">
    <source>
        <dbReference type="Proteomes" id="UP001596047"/>
    </source>
</evidence>
<dbReference type="Gene3D" id="2.60.120.260">
    <property type="entry name" value="Galactose-binding domain-like"/>
    <property type="match status" value="1"/>
</dbReference>
<dbReference type="Gene3D" id="2.60.40.10">
    <property type="entry name" value="Immunoglobulins"/>
    <property type="match status" value="1"/>
</dbReference>
<dbReference type="Proteomes" id="UP001596047">
    <property type="component" value="Unassembled WGS sequence"/>
</dbReference>
<comment type="caution">
    <text evidence="2">The sequence shown here is derived from an EMBL/GenBank/DDBJ whole genome shotgun (WGS) entry which is preliminary data.</text>
</comment>
<dbReference type="Pfam" id="PF00041">
    <property type="entry name" value="fn3"/>
    <property type="match status" value="1"/>
</dbReference>
<feature type="domain" description="Fibronectin type-III" evidence="1">
    <location>
        <begin position="37"/>
        <end position="124"/>
    </location>
</feature>
<dbReference type="EMBL" id="JBHSOW010000095">
    <property type="protein sequence ID" value="MFC5652345.1"/>
    <property type="molecule type" value="Genomic_DNA"/>
</dbReference>
<accession>A0ABW0W7L6</accession>
<organism evidence="2 3">
    <name type="scientific">Paenibacillus solisilvae</name>
    <dbReference type="NCBI Taxonomy" id="2486751"/>
    <lineage>
        <taxon>Bacteria</taxon>
        <taxon>Bacillati</taxon>
        <taxon>Bacillota</taxon>
        <taxon>Bacilli</taxon>
        <taxon>Bacillales</taxon>
        <taxon>Paenibacillaceae</taxon>
        <taxon>Paenibacillus</taxon>
    </lineage>
</organism>
<dbReference type="SMART" id="SM00060">
    <property type="entry name" value="FN3"/>
    <property type="match status" value="1"/>
</dbReference>
<dbReference type="InterPro" id="IPR013783">
    <property type="entry name" value="Ig-like_fold"/>
</dbReference>